<sequence>MSDVSIRLKRLFNNGRCFDIAVDHGFFGEGTFLAGIEDMQAAVNTLITAAPDAIQLTVGQAKLLQNNPNPNKPALVMRTDVANVYGKVIPDHLFSILLEEPVLQAVRLDAAIVVVNLLDLPGRPELRDACIRNIMTLKAQCEHYGMPLMVEPLVMKDASTGGYTSDGELEKVIPLVRQAIELGADVIKADPTDIAADYHHVIQTAGSVPVLVRGGGRVSDEELLNRTAEVLKQGAAGIVYGRNIIAHPKPAKMTQALMAMLHKGTSAADALKIVNA</sequence>
<dbReference type="GO" id="GO:0004332">
    <property type="term" value="F:fructose-bisphosphate aldolase activity"/>
    <property type="evidence" value="ECO:0007669"/>
    <property type="project" value="InterPro"/>
</dbReference>
<accession>A0A6J5Z0M6</accession>
<dbReference type="AlphaFoldDB" id="A0A6J5Z0M6"/>
<gene>
    <name evidence="1" type="ORF">UFOPK3574_00579</name>
</gene>
<dbReference type="SMART" id="SM01133">
    <property type="entry name" value="DeoC"/>
    <property type="match status" value="1"/>
</dbReference>
<reference evidence="1" key="1">
    <citation type="submission" date="2020-05" db="EMBL/GenBank/DDBJ databases">
        <authorList>
            <person name="Chiriac C."/>
            <person name="Salcher M."/>
            <person name="Ghai R."/>
            <person name="Kavagutti S V."/>
        </authorList>
    </citation>
    <scope>NUCLEOTIDE SEQUENCE</scope>
</reference>
<dbReference type="EMBL" id="CAESAF010000048">
    <property type="protein sequence ID" value="CAB4336295.1"/>
    <property type="molecule type" value="Genomic_DNA"/>
</dbReference>
<evidence type="ECO:0000313" key="1">
    <source>
        <dbReference type="EMBL" id="CAB4336295.1"/>
    </source>
</evidence>
<dbReference type="Gene3D" id="3.20.20.70">
    <property type="entry name" value="Aldolase class I"/>
    <property type="match status" value="1"/>
</dbReference>
<dbReference type="SUPFAM" id="SSF51569">
    <property type="entry name" value="Aldolase"/>
    <property type="match status" value="1"/>
</dbReference>
<organism evidence="1">
    <name type="scientific">freshwater metagenome</name>
    <dbReference type="NCBI Taxonomy" id="449393"/>
    <lineage>
        <taxon>unclassified sequences</taxon>
        <taxon>metagenomes</taxon>
        <taxon>ecological metagenomes</taxon>
    </lineage>
</organism>
<dbReference type="Pfam" id="PF01791">
    <property type="entry name" value="DeoC"/>
    <property type="match status" value="1"/>
</dbReference>
<proteinExistence type="predicted"/>
<dbReference type="PANTHER" id="PTHR47916">
    <property type="entry name" value="FRUCTOSE-BISPHOSPHATE ALDOLASE CLASS 1"/>
    <property type="match status" value="1"/>
</dbReference>
<dbReference type="InterPro" id="IPR050456">
    <property type="entry name" value="DeoC/FbaB_aldolase"/>
</dbReference>
<dbReference type="InterPro" id="IPR041720">
    <property type="entry name" value="FbaB-like"/>
</dbReference>
<dbReference type="PANTHER" id="PTHR47916:SF1">
    <property type="entry name" value="3-HYDROXY-5-PHOSPHONOOXYPENTANE-2,4-DIONE THIOLASE"/>
    <property type="match status" value="1"/>
</dbReference>
<name>A0A6J5Z0M6_9ZZZZ</name>
<dbReference type="InterPro" id="IPR013785">
    <property type="entry name" value="Aldolase_TIM"/>
</dbReference>
<protein>
    <submittedName>
        <fullName evidence="1">Unannotated protein</fullName>
    </submittedName>
</protein>
<dbReference type="InterPro" id="IPR002915">
    <property type="entry name" value="DeoC/FbaB/LacD_aldolase"/>
</dbReference>
<dbReference type="PIRSF" id="PIRSF038992">
    <property type="entry name" value="Aldolase_Ia"/>
    <property type="match status" value="1"/>
</dbReference>